<protein>
    <submittedName>
        <fullName evidence="1">Uncharacterized protein</fullName>
    </submittedName>
</protein>
<organism evidence="1 2">
    <name type="scientific">Paenibacillus taihuensis</name>
    <dbReference type="NCBI Taxonomy" id="1156355"/>
    <lineage>
        <taxon>Bacteria</taxon>
        <taxon>Bacillati</taxon>
        <taxon>Bacillota</taxon>
        <taxon>Bacilli</taxon>
        <taxon>Bacillales</taxon>
        <taxon>Paenibacillaceae</taxon>
        <taxon>Paenibacillus</taxon>
    </lineage>
</organism>
<dbReference type="Proteomes" id="UP000256304">
    <property type="component" value="Unassembled WGS sequence"/>
</dbReference>
<sequence>MNSFIIELDKNCEIYYRYGNYSPAVSMKGAIIAHYGADDAYVHFKLKDNRMLIISLSHIVGIHYE</sequence>
<proteinExistence type="predicted"/>
<dbReference type="AlphaFoldDB" id="A0A3D9QW58"/>
<dbReference type="EMBL" id="QTTN01000041">
    <property type="protein sequence ID" value="REE67694.1"/>
    <property type="molecule type" value="Genomic_DNA"/>
</dbReference>
<name>A0A3D9QW58_9BACL</name>
<gene>
    <name evidence="1" type="ORF">A8990_14155</name>
</gene>
<evidence type="ECO:0000313" key="1">
    <source>
        <dbReference type="EMBL" id="REE67694.1"/>
    </source>
</evidence>
<accession>A0A3D9QW58</accession>
<comment type="caution">
    <text evidence="1">The sequence shown here is derived from an EMBL/GenBank/DDBJ whole genome shotgun (WGS) entry which is preliminary data.</text>
</comment>
<evidence type="ECO:0000313" key="2">
    <source>
        <dbReference type="Proteomes" id="UP000256304"/>
    </source>
</evidence>
<keyword evidence="2" id="KW-1185">Reference proteome</keyword>
<reference evidence="1 2" key="1">
    <citation type="submission" date="2018-08" db="EMBL/GenBank/DDBJ databases">
        <title>Genomic Encyclopedia of Type Strains, Phase III (KMG-III): the genomes of soil and plant-associated and newly described type strains.</title>
        <authorList>
            <person name="Whitman W."/>
        </authorList>
    </citation>
    <scope>NUCLEOTIDE SEQUENCE [LARGE SCALE GENOMIC DNA]</scope>
    <source>
        <strain evidence="1 2">CGMCC 1.10966</strain>
    </source>
</reference>